<dbReference type="PANTHER" id="PTHR30591">
    <property type="entry name" value="RECBCD ENZYME SUBUNIT RECC"/>
    <property type="match status" value="1"/>
</dbReference>
<dbReference type="GO" id="GO:0003677">
    <property type="term" value="F:DNA binding"/>
    <property type="evidence" value="ECO:0007669"/>
    <property type="project" value="UniProtKB-KW"/>
</dbReference>
<name>A0A1F7RVU2_9BACT</name>
<evidence type="ECO:0008006" key="14">
    <source>
        <dbReference type="Google" id="ProtNLM"/>
    </source>
</evidence>
<dbReference type="PANTHER" id="PTHR30591:SF1">
    <property type="entry name" value="RECBCD ENZYME SUBUNIT RECC"/>
    <property type="match status" value="1"/>
</dbReference>
<dbReference type="Gene3D" id="3.40.50.300">
    <property type="entry name" value="P-loop containing nucleotide triphosphate hydrolases"/>
    <property type="match status" value="1"/>
</dbReference>
<feature type="domain" description="UvrD-like helicase C-terminal" evidence="11">
    <location>
        <begin position="150"/>
        <end position="489"/>
    </location>
</feature>
<evidence type="ECO:0000313" key="12">
    <source>
        <dbReference type="EMBL" id="OGL45520.1"/>
    </source>
</evidence>
<keyword evidence="9" id="KW-0234">DNA repair</keyword>
<dbReference type="Proteomes" id="UP000178797">
    <property type="component" value="Unassembled WGS sequence"/>
</dbReference>
<dbReference type="InterPro" id="IPR027417">
    <property type="entry name" value="P-loop_NTPase"/>
</dbReference>
<dbReference type="GO" id="GO:0005524">
    <property type="term" value="F:ATP binding"/>
    <property type="evidence" value="ECO:0007669"/>
    <property type="project" value="UniProtKB-KW"/>
</dbReference>
<evidence type="ECO:0000313" key="13">
    <source>
        <dbReference type="Proteomes" id="UP000178797"/>
    </source>
</evidence>
<evidence type="ECO:0000256" key="5">
    <source>
        <dbReference type="ARBA" id="ARBA00022806"/>
    </source>
</evidence>
<keyword evidence="8" id="KW-0238">DNA-binding</keyword>
<proteinExistence type="predicted"/>
<gene>
    <name evidence="12" type="ORF">A2W05_04845</name>
</gene>
<dbReference type="Gene3D" id="3.90.320.10">
    <property type="match status" value="1"/>
</dbReference>
<evidence type="ECO:0000259" key="11">
    <source>
        <dbReference type="Pfam" id="PF13361"/>
    </source>
</evidence>
<evidence type="ECO:0000256" key="6">
    <source>
        <dbReference type="ARBA" id="ARBA00022839"/>
    </source>
</evidence>
<keyword evidence="2" id="KW-0547">Nucleotide-binding</keyword>
<evidence type="ECO:0000256" key="7">
    <source>
        <dbReference type="ARBA" id="ARBA00022840"/>
    </source>
</evidence>
<evidence type="ECO:0000256" key="4">
    <source>
        <dbReference type="ARBA" id="ARBA00022801"/>
    </source>
</evidence>
<sequence length="906" mass="103563">MASALCATLRDLKDAAVTPDIALQALSEKFLGSEPIEKELEKTMEILKLYALYGEASNLYSVLDESDIIKLATTYAKDSPLLKQFGQIIYYGFYDLTGTQLDFFRAVSSEYNTTLFFPAVKGNTNYKFASDFFDTHIIGYTKDTQYVTTKAENMPSQLNTYVINTSGTWDEAWFVAKETLRLVESGYKFTDIGVAGRSIDTPLSIFEAVFRENLIPYSSSSREHISQYPITKTVYKLLSLIINNFRRRTVIDVINARFFKYDKKDLSTSWDILSKDLGIIKDADEWLKKLSPFRENGYTVNKDNKVSQVISGKEVSALYEVISALRDDIAQIPHTGSWAELSDKIGYLIKTHIKDDGDILPQILSIIKSYSTFDIVNSSTTLDKFLKQLLAQLEEARVENNHTNINGVELLDAMSSRGLSFKILFIIDLNEKVFPRFILEDAFLRDRIRSRLSFTLGNKLSEKLKGYEEEQLLFQLLTDSASDKLYLLYQRSDSEGKVNIPSLYISDMLRNAITIPRRLSDKLQQLSPTFLTRKESSIYATLKQKNDDTHIKELGFDIDAFRISSSVNHHSQEAPGLTAYDGKVGKIQDYLSQVSGKGFSPTSLETFATCPFKYFSEKILQLSETIEPETIDEPPPYILGREIHKIMEQFYRGLDKTDTQQIYEKLNTVYQNVFSEFEDAYPIAYPLLWEARKLKISKIIKDFIKSDVENIHNSNFIPKYFEMESSVKFKDIKLHGYIDRIDIKKNKNIVEFKVIDYKSGSSKGVKGKTTTNIKRGGLLQLPIYLLLAKAYIESNLGKKEPINVIPIEATCYYLSERDKDDNVVSKGINYDAFLEIEDCLYKLLQTISTYIHKGIFFIKPQEHGYCKYCNSSNICHKGYPPASKKARLSEEAKTFRNILHGDDTDE</sequence>
<dbReference type="SUPFAM" id="SSF52540">
    <property type="entry name" value="P-loop containing nucleoside triphosphate hydrolases"/>
    <property type="match status" value="1"/>
</dbReference>
<dbReference type="Pfam" id="PF12705">
    <property type="entry name" value="PDDEXK_1"/>
    <property type="match status" value="1"/>
</dbReference>
<dbReference type="GO" id="GO:0004527">
    <property type="term" value="F:exonuclease activity"/>
    <property type="evidence" value="ECO:0007669"/>
    <property type="project" value="UniProtKB-KW"/>
</dbReference>
<evidence type="ECO:0000256" key="9">
    <source>
        <dbReference type="ARBA" id="ARBA00023204"/>
    </source>
</evidence>
<evidence type="ECO:0000256" key="8">
    <source>
        <dbReference type="ARBA" id="ARBA00023125"/>
    </source>
</evidence>
<keyword evidence="6" id="KW-0269">Exonuclease</keyword>
<feature type="domain" description="PD-(D/E)XK endonuclease-like" evidence="10">
    <location>
        <begin position="599"/>
        <end position="876"/>
    </location>
</feature>
<evidence type="ECO:0000256" key="2">
    <source>
        <dbReference type="ARBA" id="ARBA00022741"/>
    </source>
</evidence>
<reference evidence="12 13" key="1">
    <citation type="journal article" date="2016" name="Nat. Commun.">
        <title>Thousands of microbial genomes shed light on interconnected biogeochemical processes in an aquifer system.</title>
        <authorList>
            <person name="Anantharaman K."/>
            <person name="Brown C.T."/>
            <person name="Hug L.A."/>
            <person name="Sharon I."/>
            <person name="Castelle C.J."/>
            <person name="Probst A.J."/>
            <person name="Thomas B.C."/>
            <person name="Singh A."/>
            <person name="Wilkins M.J."/>
            <person name="Karaoz U."/>
            <person name="Brodie E.L."/>
            <person name="Williams K.H."/>
            <person name="Hubbard S.S."/>
            <person name="Banfield J.F."/>
        </authorList>
    </citation>
    <scope>NUCLEOTIDE SEQUENCE [LARGE SCALE GENOMIC DNA]</scope>
</reference>
<evidence type="ECO:0000256" key="3">
    <source>
        <dbReference type="ARBA" id="ARBA00022763"/>
    </source>
</evidence>
<keyword evidence="1" id="KW-0540">Nuclease</keyword>
<keyword evidence="3" id="KW-0227">DNA damage</keyword>
<evidence type="ECO:0000256" key="1">
    <source>
        <dbReference type="ARBA" id="ARBA00022722"/>
    </source>
</evidence>
<dbReference type="Pfam" id="PF13361">
    <property type="entry name" value="UvrD_C"/>
    <property type="match status" value="1"/>
</dbReference>
<protein>
    <recommendedName>
        <fullName evidence="14">DNA helicase</fullName>
    </recommendedName>
</protein>
<evidence type="ECO:0000259" key="10">
    <source>
        <dbReference type="Pfam" id="PF12705"/>
    </source>
</evidence>
<dbReference type="Gene3D" id="1.10.486.10">
    <property type="entry name" value="PCRA, domain 4"/>
    <property type="match status" value="1"/>
</dbReference>
<dbReference type="InterPro" id="IPR038726">
    <property type="entry name" value="PDDEXK_AddAB-type"/>
</dbReference>
<keyword evidence="4" id="KW-0378">Hydrolase</keyword>
<comment type="caution">
    <text evidence="12">The sequence shown here is derived from an EMBL/GenBank/DDBJ whole genome shotgun (WGS) entry which is preliminary data.</text>
</comment>
<dbReference type="InterPro" id="IPR011604">
    <property type="entry name" value="PDDEXK-like_dom_sf"/>
</dbReference>
<accession>A0A1F7RVU2</accession>
<keyword evidence="7" id="KW-0067">ATP-binding</keyword>
<dbReference type="AlphaFoldDB" id="A0A1F7RVU2"/>
<dbReference type="InterPro" id="IPR014017">
    <property type="entry name" value="DNA_helicase_UvrD-like_C"/>
</dbReference>
<organism evidence="12 13">
    <name type="scientific">Candidatus Schekmanbacteria bacterium RBG_16_38_10</name>
    <dbReference type="NCBI Taxonomy" id="1817879"/>
    <lineage>
        <taxon>Bacteria</taxon>
        <taxon>Candidatus Schekmaniibacteriota</taxon>
    </lineage>
</organism>
<dbReference type="GO" id="GO:0004386">
    <property type="term" value="F:helicase activity"/>
    <property type="evidence" value="ECO:0007669"/>
    <property type="project" value="UniProtKB-KW"/>
</dbReference>
<dbReference type="EMBL" id="MGDE01000129">
    <property type="protein sequence ID" value="OGL45520.1"/>
    <property type="molecule type" value="Genomic_DNA"/>
</dbReference>
<keyword evidence="5" id="KW-0347">Helicase</keyword>
<dbReference type="GO" id="GO:0006310">
    <property type="term" value="P:DNA recombination"/>
    <property type="evidence" value="ECO:0007669"/>
    <property type="project" value="TreeGrafter"/>
</dbReference>
<dbReference type="GO" id="GO:0006281">
    <property type="term" value="P:DNA repair"/>
    <property type="evidence" value="ECO:0007669"/>
    <property type="project" value="UniProtKB-KW"/>
</dbReference>